<dbReference type="Proteomes" id="UP000243657">
    <property type="component" value="Unassembled WGS sequence"/>
</dbReference>
<evidence type="ECO:0000313" key="8">
    <source>
        <dbReference type="EMBL" id="OZG53167.1"/>
    </source>
</evidence>
<dbReference type="SMART" id="SM00487">
    <property type="entry name" value="DEXDc"/>
    <property type="match status" value="1"/>
</dbReference>
<keyword evidence="1" id="KW-0547">Nucleotide-binding</keyword>
<dbReference type="SMART" id="SM00490">
    <property type="entry name" value="HELICc"/>
    <property type="match status" value="1"/>
</dbReference>
<dbReference type="Gene3D" id="3.40.50.300">
    <property type="entry name" value="P-loop containing nucleotide triphosphate hydrolases"/>
    <property type="match status" value="2"/>
</dbReference>
<dbReference type="InterPro" id="IPR011709">
    <property type="entry name" value="DEAD-box_helicase_OB_fold"/>
</dbReference>
<dbReference type="Pfam" id="PF07717">
    <property type="entry name" value="OB_NTP_bind"/>
    <property type="match status" value="1"/>
</dbReference>
<keyword evidence="4" id="KW-0067">ATP-binding</keyword>
<dbReference type="InterPro" id="IPR024590">
    <property type="entry name" value="HrpA_C"/>
</dbReference>
<dbReference type="SMART" id="SM00847">
    <property type="entry name" value="HA2"/>
    <property type="match status" value="1"/>
</dbReference>
<dbReference type="GO" id="GO:0005524">
    <property type="term" value="F:ATP binding"/>
    <property type="evidence" value="ECO:0007669"/>
    <property type="project" value="UniProtKB-KW"/>
</dbReference>
<feature type="domain" description="Helicase C-terminal" evidence="7">
    <location>
        <begin position="302"/>
        <end position="476"/>
    </location>
</feature>
<proteinExistence type="predicted"/>
<organism evidence="8 9">
    <name type="scientific">Alloscardovia macacae</name>
    <dbReference type="NCBI Taxonomy" id="1160091"/>
    <lineage>
        <taxon>Bacteria</taxon>
        <taxon>Bacillati</taxon>
        <taxon>Actinomycetota</taxon>
        <taxon>Actinomycetes</taxon>
        <taxon>Bifidobacteriales</taxon>
        <taxon>Bifidobacteriaceae</taxon>
        <taxon>Alloscardovia</taxon>
    </lineage>
</organism>
<evidence type="ECO:0000256" key="4">
    <source>
        <dbReference type="ARBA" id="ARBA00022840"/>
    </source>
</evidence>
<evidence type="ECO:0000259" key="7">
    <source>
        <dbReference type="PROSITE" id="PS51194"/>
    </source>
</evidence>
<comment type="caution">
    <text evidence="8">The sequence shown here is derived from an EMBL/GenBank/DDBJ whole genome shotgun (WGS) entry which is preliminary data.</text>
</comment>
<keyword evidence="3 8" id="KW-0347">Helicase</keyword>
<dbReference type="GO" id="GO:0016787">
    <property type="term" value="F:hydrolase activity"/>
    <property type="evidence" value="ECO:0007669"/>
    <property type="project" value="UniProtKB-KW"/>
</dbReference>
<feature type="compositionally biased region" description="Acidic residues" evidence="5">
    <location>
        <begin position="245"/>
        <end position="257"/>
    </location>
</feature>
<sequence length="1419" mass="155256">MTEQKKLHFTYPDALPVSRSRTEIMDAIRSSQVVIVSGQTGSGKTTQIPKMLLDMGRGTHGKRIIVTQPRRIAARSVAERIAEETRTKLGDQVGYRVRFTDESSAHTRLVIATDGILLAQIQRDPLLSAYDTIMIDEAHERSLNIDFLLGYLTTVLVRRRDLKLIITSATIDSQKFQEHFSSVVGADVPVIEVSGRTFPVQVIYEPVGSAPALVRNLSEFRFAGAGAGDSGADASGADASGADADAGDSDIADSSDSAFDDDMAVSTAVARACAQLVVHSSHDRSAAGVSAGVSAGSAAGHSAGRGVSSARDILVFAAGERDIREYETAIRRAFGPRAAADAPRHRSDAIEIIPLYARLSAKDQHKVFEDHAHQRIIIATNVAETSLTVPGIRYVVDPGFARISRYSKTAKVQRLPIEPISQASANQRSGRCGRIADGIAIRLYSSEDFESRDVFTDPEIVRTSLGSVVLQMLSVGVARTARDVTNFGFIDPPDMRAVSDGFNELFELKAIRRGSGRGCGRSRGQNAQTETSKSDVTLTKIGRQLARLPLDVRLARMIVEASSTTPNTLANVLAVVAFLSLQDPRERPEDQREEADRVHKRFVSADSDFLTALNLWTYFFERSEKLSSSQFRKLCQAEFVNFLRMRQWRDLYQQLSTMCTDMGWQVGAVTPLKRPSAEILALPSAQQAAGALACAWDGESIHRSMLAGLLSSLGMQVIREPHASQFSGLKGAARARAMKRAAKMAKNEYQGARGTHFALFPGSAVASTTPAWVMTSELVETSRLWARTSAAIQPEWAYDLARDLTKTSYGPAHWSGSSGSAVAEATIHLYGLPIITGKKVQWGRINPAEARELLIRQGLIEGDITRHFSYDDFVEKNRQVLEDAGEEIHRTRQVADVVSDEDLYDFYDSVLPATVTSVAELAKWWKGVHDANPELLDFDESKVERLAESGSTDLSDYPDTWHVRGTDGTAFALHLSYVYDTHAEDDGVTVHIPLSALLRVKPEDFTWNVPGILDDLIIQTIKSLPKALRVQFVPAPDTAARIRRWLDERYPALPGSREALDVSDIPDFTHAFTQAAISVTNAQLHPEDFGAAQLERLPGFVRLNFAVESDPVCGPRGRIRRAAQKLATGKDLSALQQQFSERAQASAHASISRQAVKARKAGHEVQRADLLHNAGATDQLRRDMLWSSALDTLRLPADRIRSRWLGQEALVLATAPYANVEATIEDMQRAAVRRLMPTVDAITTDAELAEAISGMVNVFEDTVYQVAHDVIGILRAYANVQTVVSGKADLPLLSVLQSVRTHSAALMEPGFIGSTPADYLPRIKRYLQADVLRVEKAKTNRDRDVQWAWEADEASAVVARVSARVAAGPGAGPAHEAAVVAAEQVRWMYEEFLVSLWAQEYGTAYPVSLKRLRKAAGAA</sequence>
<evidence type="ECO:0000256" key="2">
    <source>
        <dbReference type="ARBA" id="ARBA00022801"/>
    </source>
</evidence>
<dbReference type="Pfam" id="PF00270">
    <property type="entry name" value="DEAD"/>
    <property type="match status" value="1"/>
</dbReference>
<dbReference type="InterPro" id="IPR014001">
    <property type="entry name" value="Helicase_ATP-bd"/>
</dbReference>
<dbReference type="Pfam" id="PF11898">
    <property type="entry name" value="DUF3418"/>
    <property type="match status" value="1"/>
</dbReference>
<dbReference type="RefSeq" id="WP_094727164.1">
    <property type="nucleotide sequence ID" value="NZ_JBHLWS010000001.1"/>
</dbReference>
<dbReference type="Gene3D" id="1.20.120.1080">
    <property type="match status" value="1"/>
</dbReference>
<feature type="region of interest" description="Disordered" evidence="5">
    <location>
        <begin position="228"/>
        <end position="257"/>
    </location>
</feature>
<dbReference type="PANTHER" id="PTHR18934:SF99">
    <property type="entry name" value="ATP-DEPENDENT RNA HELICASE DHX37-RELATED"/>
    <property type="match status" value="1"/>
</dbReference>
<dbReference type="CDD" id="cd18791">
    <property type="entry name" value="SF2_C_RHA"/>
    <property type="match status" value="1"/>
</dbReference>
<dbReference type="InterPro" id="IPR011545">
    <property type="entry name" value="DEAD/DEAH_box_helicase_dom"/>
</dbReference>
<dbReference type="PROSITE" id="PS51192">
    <property type="entry name" value="HELICASE_ATP_BIND_1"/>
    <property type="match status" value="1"/>
</dbReference>
<gene>
    <name evidence="8" type="ORF">ALMA_1469</name>
</gene>
<dbReference type="InterPro" id="IPR001650">
    <property type="entry name" value="Helicase_C-like"/>
</dbReference>
<dbReference type="GO" id="GO:0003723">
    <property type="term" value="F:RNA binding"/>
    <property type="evidence" value="ECO:0007669"/>
    <property type="project" value="TreeGrafter"/>
</dbReference>
<accession>A0A261F219</accession>
<dbReference type="PROSITE" id="PS51194">
    <property type="entry name" value="HELICASE_CTER"/>
    <property type="match status" value="1"/>
</dbReference>
<dbReference type="GO" id="GO:0004386">
    <property type="term" value="F:helicase activity"/>
    <property type="evidence" value="ECO:0007669"/>
    <property type="project" value="UniProtKB-KW"/>
</dbReference>
<evidence type="ECO:0000256" key="5">
    <source>
        <dbReference type="SAM" id="MobiDB-lite"/>
    </source>
</evidence>
<evidence type="ECO:0000256" key="3">
    <source>
        <dbReference type="ARBA" id="ARBA00022806"/>
    </source>
</evidence>
<evidence type="ECO:0000256" key="1">
    <source>
        <dbReference type="ARBA" id="ARBA00022741"/>
    </source>
</evidence>
<dbReference type="Pfam" id="PF00271">
    <property type="entry name" value="Helicase_C"/>
    <property type="match status" value="1"/>
</dbReference>
<protein>
    <submittedName>
        <fullName evidence="8">ATP-dependent helicase</fullName>
    </submittedName>
</protein>
<dbReference type="SUPFAM" id="SSF52540">
    <property type="entry name" value="P-loop containing nucleoside triphosphate hydrolases"/>
    <property type="match status" value="1"/>
</dbReference>
<name>A0A261F219_9BIFI</name>
<keyword evidence="2" id="KW-0378">Hydrolase</keyword>
<dbReference type="InterPro" id="IPR007502">
    <property type="entry name" value="Helicase-assoc_dom"/>
</dbReference>
<evidence type="ECO:0000259" key="6">
    <source>
        <dbReference type="PROSITE" id="PS51192"/>
    </source>
</evidence>
<feature type="domain" description="Helicase ATP-binding" evidence="6">
    <location>
        <begin position="25"/>
        <end position="189"/>
    </location>
</feature>
<keyword evidence="9" id="KW-1185">Reference proteome</keyword>
<dbReference type="InterPro" id="IPR027417">
    <property type="entry name" value="P-loop_NTPase"/>
</dbReference>
<dbReference type="Pfam" id="PF21010">
    <property type="entry name" value="HA2_C"/>
    <property type="match status" value="1"/>
</dbReference>
<dbReference type="PANTHER" id="PTHR18934">
    <property type="entry name" value="ATP-DEPENDENT RNA HELICASE"/>
    <property type="match status" value="1"/>
</dbReference>
<feature type="compositionally biased region" description="Low complexity" evidence="5">
    <location>
        <begin position="230"/>
        <end position="244"/>
    </location>
</feature>
<reference evidence="8 9" key="1">
    <citation type="journal article" date="2017" name="BMC Genomics">
        <title>Comparative genomic and phylogenomic analyses of the Bifidobacteriaceae family.</title>
        <authorList>
            <person name="Lugli G.A."/>
            <person name="Milani C."/>
            <person name="Turroni F."/>
            <person name="Duranti S."/>
            <person name="Mancabelli L."/>
            <person name="Mangifesta M."/>
            <person name="Ferrario C."/>
            <person name="Modesto M."/>
            <person name="Mattarelli P."/>
            <person name="Jiri K."/>
            <person name="van Sinderen D."/>
            <person name="Ventura M."/>
        </authorList>
    </citation>
    <scope>NUCLEOTIDE SEQUENCE [LARGE SCALE GENOMIC DNA]</scope>
    <source>
        <strain evidence="8 9">DSM 24762</strain>
    </source>
</reference>
<dbReference type="EMBL" id="MWWT01000009">
    <property type="protein sequence ID" value="OZG53167.1"/>
    <property type="molecule type" value="Genomic_DNA"/>
</dbReference>
<evidence type="ECO:0000313" key="9">
    <source>
        <dbReference type="Proteomes" id="UP000243657"/>
    </source>
</evidence>